<dbReference type="InterPro" id="IPR000182">
    <property type="entry name" value="GNAT_dom"/>
</dbReference>
<dbReference type="Proteomes" id="UP000028725">
    <property type="component" value="Unassembled WGS sequence"/>
</dbReference>
<dbReference type="OrthoDB" id="5379381at2"/>
<protein>
    <recommendedName>
        <fullName evidence="1">N-acetyltransferase domain-containing protein</fullName>
    </recommendedName>
</protein>
<gene>
    <name evidence="2" type="ORF">DB31_8029</name>
</gene>
<comment type="caution">
    <text evidence="2">The sequence shown here is derived from an EMBL/GenBank/DDBJ whole genome shotgun (WGS) entry which is preliminary data.</text>
</comment>
<dbReference type="RefSeq" id="WP_044190269.1">
    <property type="nucleotide sequence ID" value="NZ_JMCB01000007.1"/>
</dbReference>
<dbReference type="PROSITE" id="PS51186">
    <property type="entry name" value="GNAT"/>
    <property type="match status" value="1"/>
</dbReference>
<dbReference type="SUPFAM" id="SSF55729">
    <property type="entry name" value="Acyl-CoA N-acyltransferases (Nat)"/>
    <property type="match status" value="1"/>
</dbReference>
<dbReference type="STRING" id="394096.DB31_8029"/>
<dbReference type="EMBL" id="JMCB01000007">
    <property type="protein sequence ID" value="KFE67546.1"/>
    <property type="molecule type" value="Genomic_DNA"/>
</dbReference>
<dbReference type="GO" id="GO:0016747">
    <property type="term" value="F:acyltransferase activity, transferring groups other than amino-acyl groups"/>
    <property type="evidence" value="ECO:0007669"/>
    <property type="project" value="InterPro"/>
</dbReference>
<dbReference type="CDD" id="cd04301">
    <property type="entry name" value="NAT_SF"/>
    <property type="match status" value="1"/>
</dbReference>
<dbReference type="InterPro" id="IPR016181">
    <property type="entry name" value="Acyl_CoA_acyltransferase"/>
</dbReference>
<dbReference type="AlphaFoldDB" id="A0A085WIN3"/>
<proteinExistence type="predicted"/>
<organism evidence="2 3">
    <name type="scientific">Hyalangium minutum</name>
    <dbReference type="NCBI Taxonomy" id="394096"/>
    <lineage>
        <taxon>Bacteria</taxon>
        <taxon>Pseudomonadati</taxon>
        <taxon>Myxococcota</taxon>
        <taxon>Myxococcia</taxon>
        <taxon>Myxococcales</taxon>
        <taxon>Cystobacterineae</taxon>
        <taxon>Archangiaceae</taxon>
        <taxon>Hyalangium</taxon>
    </lineage>
</organism>
<name>A0A085WIN3_9BACT</name>
<feature type="domain" description="N-acetyltransferase" evidence="1">
    <location>
        <begin position="19"/>
        <end position="176"/>
    </location>
</feature>
<dbReference type="Pfam" id="PF13527">
    <property type="entry name" value="Acetyltransf_9"/>
    <property type="match status" value="1"/>
</dbReference>
<sequence>MSRVRFVLTDASGIAPYVPELRRLEKSILYPIGDGADHFFIDHGPEYHPFFSGLGEARFLLALRGERVIGSIAGVMRDVFVSGRKFRALYLCDLKVAAEERGQGLSRRLIQTGLGRVILDRGLRQTRLFYGAAMRGATGDVMRTAQGAHPFKMSNAGVRLQLYFASPEALARLELDKAPPPPRSPGAVLGPAGHVDEPGFCSTAGRKDLRLVSSGQPWPLIHLPLGPEAWQPSWGAYLRRCGEELVRHGLPGSACFAIDERLGDHISWLSSQGVTPGAVCTVYSLRLSLQPAAVTWVHMPTSEI</sequence>
<evidence type="ECO:0000259" key="1">
    <source>
        <dbReference type="PROSITE" id="PS51186"/>
    </source>
</evidence>
<keyword evidence="3" id="KW-1185">Reference proteome</keyword>
<evidence type="ECO:0000313" key="3">
    <source>
        <dbReference type="Proteomes" id="UP000028725"/>
    </source>
</evidence>
<dbReference type="PATRIC" id="fig|394096.3.peg.4068"/>
<reference evidence="2 3" key="1">
    <citation type="submission" date="2014-04" db="EMBL/GenBank/DDBJ databases">
        <title>Genome assembly of Hyalangium minutum DSM 14724.</title>
        <authorList>
            <person name="Sharma G."/>
            <person name="Subramanian S."/>
        </authorList>
    </citation>
    <scope>NUCLEOTIDE SEQUENCE [LARGE SCALE GENOMIC DNA]</scope>
    <source>
        <strain evidence="2 3">DSM 14724</strain>
    </source>
</reference>
<accession>A0A085WIN3</accession>
<evidence type="ECO:0000313" key="2">
    <source>
        <dbReference type="EMBL" id="KFE67546.1"/>
    </source>
</evidence>
<dbReference type="Gene3D" id="3.40.630.30">
    <property type="match status" value="1"/>
</dbReference>